<protein>
    <recommendedName>
        <fullName evidence="8">Actin binding protein</fullName>
    </recommendedName>
</protein>
<dbReference type="InterPro" id="IPR036028">
    <property type="entry name" value="SH3-like_dom_sf"/>
</dbReference>
<feature type="compositionally biased region" description="Pro residues" evidence="3">
    <location>
        <begin position="556"/>
        <end position="573"/>
    </location>
</feature>
<evidence type="ECO:0000259" key="4">
    <source>
        <dbReference type="PROSITE" id="PS50002"/>
    </source>
</evidence>
<dbReference type="Pfam" id="PF00241">
    <property type="entry name" value="Cofilin_ADF"/>
    <property type="match status" value="1"/>
</dbReference>
<feature type="region of interest" description="Disordered" evidence="3">
    <location>
        <begin position="190"/>
        <end position="266"/>
    </location>
</feature>
<feature type="compositionally biased region" description="Low complexity" evidence="3">
    <location>
        <begin position="721"/>
        <end position="741"/>
    </location>
</feature>
<dbReference type="PROSITE" id="PS50002">
    <property type="entry name" value="SH3"/>
    <property type="match status" value="2"/>
</dbReference>
<feature type="compositionally biased region" description="Polar residues" evidence="3">
    <location>
        <begin position="190"/>
        <end position="204"/>
    </location>
</feature>
<dbReference type="PRINTS" id="PR00452">
    <property type="entry name" value="SH3DOMAIN"/>
</dbReference>
<feature type="compositionally biased region" description="Low complexity" evidence="3">
    <location>
        <begin position="532"/>
        <end position="543"/>
    </location>
</feature>
<accession>A0A5N5XFZ0</accession>
<dbReference type="Gene3D" id="2.30.30.40">
    <property type="entry name" value="SH3 Domains"/>
    <property type="match status" value="2"/>
</dbReference>
<dbReference type="InterPro" id="IPR035719">
    <property type="entry name" value="Abp1_fungi_SH3_C1"/>
</dbReference>
<dbReference type="Pfam" id="PF14604">
    <property type="entry name" value="SH3_9"/>
    <property type="match status" value="1"/>
</dbReference>
<evidence type="ECO:0000256" key="3">
    <source>
        <dbReference type="SAM" id="MobiDB-lite"/>
    </source>
</evidence>
<keyword evidence="1 2" id="KW-0728">SH3 domain</keyword>
<evidence type="ECO:0000256" key="2">
    <source>
        <dbReference type="PROSITE-ProRule" id="PRU00192"/>
    </source>
</evidence>
<feature type="domain" description="ADF-H" evidence="5">
    <location>
        <begin position="5"/>
        <end position="154"/>
    </location>
</feature>
<dbReference type="PRINTS" id="PR00499">
    <property type="entry name" value="P67PHOX"/>
</dbReference>
<dbReference type="GO" id="GO:0030864">
    <property type="term" value="C:cortical actin cytoskeleton"/>
    <property type="evidence" value="ECO:0007669"/>
    <property type="project" value="TreeGrafter"/>
</dbReference>
<dbReference type="GO" id="GO:0030427">
    <property type="term" value="C:site of polarized growth"/>
    <property type="evidence" value="ECO:0007669"/>
    <property type="project" value="TreeGrafter"/>
</dbReference>
<gene>
    <name evidence="6" type="ORF">BDV29DRAFT_164112</name>
</gene>
<evidence type="ECO:0000259" key="5">
    <source>
        <dbReference type="PROSITE" id="PS51263"/>
    </source>
</evidence>
<proteinExistence type="predicted"/>
<keyword evidence="7" id="KW-1185">Reference proteome</keyword>
<dbReference type="FunFam" id="3.40.20.10:FF:000045">
    <property type="entry name" value="Actin binding protein, putative"/>
    <property type="match status" value="1"/>
</dbReference>
<dbReference type="PROSITE" id="PS51263">
    <property type="entry name" value="ADF_H"/>
    <property type="match status" value="1"/>
</dbReference>
<dbReference type="InterPro" id="IPR001452">
    <property type="entry name" value="SH3_domain"/>
</dbReference>
<evidence type="ECO:0000313" key="7">
    <source>
        <dbReference type="Proteomes" id="UP000326565"/>
    </source>
</evidence>
<dbReference type="GO" id="GO:0051015">
    <property type="term" value="F:actin filament binding"/>
    <property type="evidence" value="ECO:0007669"/>
    <property type="project" value="TreeGrafter"/>
</dbReference>
<evidence type="ECO:0000256" key="1">
    <source>
        <dbReference type="ARBA" id="ARBA00022443"/>
    </source>
</evidence>
<organism evidence="6 7">
    <name type="scientific">Aspergillus leporis</name>
    <dbReference type="NCBI Taxonomy" id="41062"/>
    <lineage>
        <taxon>Eukaryota</taxon>
        <taxon>Fungi</taxon>
        <taxon>Dikarya</taxon>
        <taxon>Ascomycota</taxon>
        <taxon>Pezizomycotina</taxon>
        <taxon>Eurotiomycetes</taxon>
        <taxon>Eurotiomycetidae</taxon>
        <taxon>Eurotiales</taxon>
        <taxon>Aspergillaceae</taxon>
        <taxon>Aspergillus</taxon>
        <taxon>Aspergillus subgen. Circumdati</taxon>
    </lineage>
</organism>
<dbReference type="FunFam" id="2.30.30.40:FF:000273">
    <property type="entry name" value="Actin binding protein"/>
    <property type="match status" value="1"/>
</dbReference>
<feature type="region of interest" description="Disordered" evidence="3">
    <location>
        <begin position="703"/>
        <end position="741"/>
    </location>
</feature>
<dbReference type="EMBL" id="ML732149">
    <property type="protein sequence ID" value="KAB8079641.1"/>
    <property type="molecule type" value="Genomic_DNA"/>
</dbReference>
<feature type="compositionally biased region" description="Basic and acidic residues" evidence="3">
    <location>
        <begin position="255"/>
        <end position="266"/>
    </location>
</feature>
<dbReference type="SMART" id="SM00102">
    <property type="entry name" value="ADF"/>
    <property type="match status" value="1"/>
</dbReference>
<dbReference type="PANTHER" id="PTHR10829">
    <property type="entry name" value="CORTACTIN AND DREBRIN"/>
    <property type="match status" value="1"/>
</dbReference>
<feature type="region of interest" description="Disordered" evidence="3">
    <location>
        <begin position="419"/>
        <end position="578"/>
    </location>
</feature>
<dbReference type="SMART" id="SM00326">
    <property type="entry name" value="SH3"/>
    <property type="match status" value="2"/>
</dbReference>
<dbReference type="CDD" id="cd11961">
    <property type="entry name" value="SH3_Abp1_fungi_C2"/>
    <property type="match status" value="1"/>
</dbReference>
<evidence type="ECO:0008006" key="8">
    <source>
        <dbReference type="Google" id="ProtNLM"/>
    </source>
</evidence>
<feature type="domain" description="SH3" evidence="4">
    <location>
        <begin position="735"/>
        <end position="793"/>
    </location>
</feature>
<dbReference type="SUPFAM" id="SSF50044">
    <property type="entry name" value="SH3-domain"/>
    <property type="match status" value="2"/>
</dbReference>
<dbReference type="CDD" id="cd11281">
    <property type="entry name" value="ADF_drebrin_like"/>
    <property type="match status" value="1"/>
</dbReference>
<sequence>MATLNLSSNGPSILKSYQAVVNSRPSTSSASPTYGQWAVFSVSAPLVSAFQQDTGNKESVLKVQSTGDGELGDLIDEFSEGKTQFAFVRVTDPNTGLPKSVLIAWCGEGVPERTKGYFTSHLSAVSKLLHGYHVQITARADGDLTPEGIIQKVGDASGAKYSAGAGQSVAAAPKPPVSSKPVFTPLRTSGLGSMKASPQQATFKRNTDDDGWGPDAPPVTRTELEKVQPAYKPTKVNIQDLRSGKQSEANAGARRTTEDRSDIVKGDYHPVGKVDIAAIRRQAREAGELKDERPDPVKGAYEPVGKVDIAAIRARTERPGESMAGINKPVVPNNTQAALRQAESPETPTLPIQSERLTSLPKPKVANKFGANQWFVGTKPPLPSGSMAKAASTASQVGSASRTFADEGGKTPAQIWAERKARERGQATSVLSPSGSEEPSLQTQHSGRGEWKSSYNGKTWAPVQTTPTGKSISSSTSHQAADSAANGITETESRVSQQGVGAIQDQFAHTSIEDSTPKERPDDKLDIGRTVPLPGLPTGPTGPETIQEPEAHQEAPSPPEQPRSPTPPTPPPVREASPIRVAVPVGRGVTDVHDEQNAPPPVVPTASLQQTIPKDTDLADDTHDVGRATAEATIGNNFQDDNVQALVQYNYEKAEDNEIELREGEYVTDIEMVDQDWWLGSNPRGERGLFPSNYVELLEDNQQYSTPSEPHIQKSGADTQESSVEPAEPPTSSSASGPTATALYDYEAAEDNELSFPEGAEITQIEFPDDDWWFGRYQNKEGLFPANYVQLGK</sequence>
<name>A0A5N5XFZ0_9EURO</name>
<feature type="domain" description="SH3" evidence="4">
    <location>
        <begin position="640"/>
        <end position="700"/>
    </location>
</feature>
<dbReference type="OrthoDB" id="5971719at2759"/>
<dbReference type="GO" id="GO:0005884">
    <property type="term" value="C:actin filament"/>
    <property type="evidence" value="ECO:0007669"/>
    <property type="project" value="TreeGrafter"/>
</dbReference>
<dbReference type="InterPro" id="IPR002108">
    <property type="entry name" value="ADF-H"/>
</dbReference>
<feature type="compositionally biased region" description="Basic and acidic residues" evidence="3">
    <location>
        <begin position="511"/>
        <end position="527"/>
    </location>
</feature>
<reference evidence="6 7" key="1">
    <citation type="submission" date="2019-04" db="EMBL/GenBank/DDBJ databases">
        <title>Friends and foes A comparative genomics study of 23 Aspergillus species from section Flavi.</title>
        <authorList>
            <consortium name="DOE Joint Genome Institute"/>
            <person name="Kjaerbolling I."/>
            <person name="Vesth T."/>
            <person name="Frisvad J.C."/>
            <person name="Nybo J.L."/>
            <person name="Theobald S."/>
            <person name="Kildgaard S."/>
            <person name="Isbrandt T."/>
            <person name="Kuo A."/>
            <person name="Sato A."/>
            <person name="Lyhne E.K."/>
            <person name="Kogle M.E."/>
            <person name="Wiebenga A."/>
            <person name="Kun R.S."/>
            <person name="Lubbers R.J."/>
            <person name="Makela M.R."/>
            <person name="Barry K."/>
            <person name="Chovatia M."/>
            <person name="Clum A."/>
            <person name="Daum C."/>
            <person name="Haridas S."/>
            <person name="He G."/>
            <person name="LaButti K."/>
            <person name="Lipzen A."/>
            <person name="Mondo S."/>
            <person name="Riley R."/>
            <person name="Salamov A."/>
            <person name="Simmons B.A."/>
            <person name="Magnuson J.K."/>
            <person name="Henrissat B."/>
            <person name="Mortensen U.H."/>
            <person name="Larsen T.O."/>
            <person name="Devries R.P."/>
            <person name="Grigoriev I.V."/>
            <person name="Machida M."/>
            <person name="Baker S.E."/>
            <person name="Andersen M.R."/>
        </authorList>
    </citation>
    <scope>NUCLEOTIDE SEQUENCE [LARGE SCALE GENOMIC DNA]</scope>
    <source>
        <strain evidence="6 7">CBS 151.66</strain>
    </source>
</reference>
<dbReference type="Pfam" id="PF00018">
    <property type="entry name" value="SH3_1"/>
    <property type="match status" value="1"/>
</dbReference>
<feature type="compositionally biased region" description="Polar residues" evidence="3">
    <location>
        <begin position="453"/>
        <end position="499"/>
    </location>
</feature>
<dbReference type="FunFam" id="2.30.30.40:FF:000242">
    <property type="entry name" value="Actin binding protein"/>
    <property type="match status" value="1"/>
</dbReference>
<dbReference type="AlphaFoldDB" id="A0A5N5XFZ0"/>
<dbReference type="Gene3D" id="3.40.20.10">
    <property type="entry name" value="Severin"/>
    <property type="match status" value="1"/>
</dbReference>
<dbReference type="GO" id="GO:0030833">
    <property type="term" value="P:regulation of actin filament polymerization"/>
    <property type="evidence" value="ECO:0007669"/>
    <property type="project" value="TreeGrafter"/>
</dbReference>
<dbReference type="PANTHER" id="PTHR10829:SF25">
    <property type="entry name" value="DREBRIN-LIKE PROTEIN"/>
    <property type="match status" value="1"/>
</dbReference>
<feature type="compositionally biased region" description="Polar residues" evidence="3">
    <location>
        <begin position="426"/>
        <end position="446"/>
    </location>
</feature>
<dbReference type="SUPFAM" id="SSF55753">
    <property type="entry name" value="Actin depolymerizing proteins"/>
    <property type="match status" value="1"/>
</dbReference>
<dbReference type="Proteomes" id="UP000326565">
    <property type="component" value="Unassembled WGS sequence"/>
</dbReference>
<dbReference type="CDD" id="cd11962">
    <property type="entry name" value="SH3_Abp1_fungi_C1"/>
    <property type="match status" value="1"/>
</dbReference>
<dbReference type="InterPro" id="IPR035718">
    <property type="entry name" value="Abp1_fungi_SH3_C2"/>
</dbReference>
<evidence type="ECO:0000313" key="6">
    <source>
        <dbReference type="EMBL" id="KAB8079641.1"/>
    </source>
</evidence>
<dbReference type="InterPro" id="IPR029006">
    <property type="entry name" value="ADF-H/Gelsolin-like_dom_sf"/>
</dbReference>